<dbReference type="VEuPathDB" id="ToxoDB:ETH2_1355100"/>
<sequence length="252" mass="27411">GGAAAAGAAAAAPNAESQLPPEELLFSPSSPLRCVKVHFPFEEFRRAGGTGRGAVEPLSGLDSLHPQKGLFIFKALLLRGLERPVVRLTHEERRSYRYIALHAIDTANTPWTGPSKTGPEGASRGPLSEEYLQQLAMAGVRLVPPYPDPERGPLGNCWLLRGLRIRQGCRWLTRADPGAAAGRSAAPQEQQTAYVPQCARLCPWTEPVFLQLTWLAPAFFQLEVAAGHFELKARLLQQTELRSPQGPLRLGA</sequence>
<dbReference type="AlphaFoldDB" id="U6L8N0"/>
<dbReference type="VEuPathDB" id="ToxoDB:ETH_00042910"/>
<reference evidence="1" key="1">
    <citation type="submission" date="2013-10" db="EMBL/GenBank/DDBJ databases">
        <title>Genomic analysis of the causative agents of coccidiosis in chickens.</title>
        <authorList>
            <person name="Reid A.J."/>
            <person name="Blake D."/>
            <person name="Billington K."/>
            <person name="Browne H."/>
            <person name="Dunn M."/>
            <person name="Hung S."/>
            <person name="Kawahara F."/>
            <person name="Miranda-Saavedra D."/>
            <person name="Mourier T."/>
            <person name="Nagra H."/>
            <person name="Otto T.D."/>
            <person name="Rawlings N."/>
            <person name="Sanchez A."/>
            <person name="Sanders M."/>
            <person name="Subramaniam C."/>
            <person name="Tay Y."/>
            <person name="Dear P."/>
            <person name="Doerig C."/>
            <person name="Gruber A."/>
            <person name="Parkinson J."/>
            <person name="Shirley M."/>
            <person name="Wan K.L."/>
            <person name="Berriman M."/>
            <person name="Tomley F."/>
            <person name="Pain A."/>
        </authorList>
    </citation>
    <scope>NUCLEOTIDE SEQUENCE [LARGE SCALE GENOMIC DNA]</scope>
    <source>
        <strain evidence="1">Houghton</strain>
    </source>
</reference>
<keyword evidence="2" id="KW-1185">Reference proteome</keyword>
<evidence type="ECO:0000313" key="1">
    <source>
        <dbReference type="EMBL" id="CDJ44904.1"/>
    </source>
</evidence>
<dbReference type="EMBL" id="HG677798">
    <property type="protein sequence ID" value="CDJ44904.1"/>
    <property type="molecule type" value="Genomic_DNA"/>
</dbReference>
<proteinExistence type="predicted"/>
<name>U6L8N0_EIMTE</name>
<accession>U6L8N0</accession>
<feature type="non-terminal residue" evidence="1">
    <location>
        <position position="1"/>
    </location>
</feature>
<dbReference type="OrthoDB" id="333372at2759"/>
<gene>
    <name evidence="1" type="ORF">ETH_00042910</name>
</gene>
<dbReference type="GeneID" id="25257621"/>
<organism evidence="1 2">
    <name type="scientific">Eimeria tenella</name>
    <name type="common">Coccidian parasite</name>
    <dbReference type="NCBI Taxonomy" id="5802"/>
    <lineage>
        <taxon>Eukaryota</taxon>
        <taxon>Sar</taxon>
        <taxon>Alveolata</taxon>
        <taxon>Apicomplexa</taxon>
        <taxon>Conoidasida</taxon>
        <taxon>Coccidia</taxon>
        <taxon>Eucoccidiorida</taxon>
        <taxon>Eimeriorina</taxon>
        <taxon>Eimeriidae</taxon>
        <taxon>Eimeria</taxon>
    </lineage>
</organism>
<reference evidence="1" key="2">
    <citation type="submission" date="2013-10" db="EMBL/GenBank/DDBJ databases">
        <authorList>
            <person name="Aslett M."/>
        </authorList>
    </citation>
    <scope>NUCLEOTIDE SEQUENCE [LARGE SCALE GENOMIC DNA]</scope>
    <source>
        <strain evidence="1">Houghton</strain>
    </source>
</reference>
<dbReference type="RefSeq" id="XP_013235651.1">
    <property type="nucleotide sequence ID" value="XM_013380197.1"/>
</dbReference>
<protein>
    <submittedName>
        <fullName evidence="1">Uncharacterized protein</fullName>
    </submittedName>
</protein>
<dbReference type="Proteomes" id="UP000030747">
    <property type="component" value="Unassembled WGS sequence"/>
</dbReference>
<evidence type="ECO:0000313" key="2">
    <source>
        <dbReference type="Proteomes" id="UP000030747"/>
    </source>
</evidence>